<reference evidence="2" key="1">
    <citation type="journal article" date="2023" name="Mol. Phylogenet. Evol.">
        <title>Genome-scale phylogeny and comparative genomics of the fungal order Sordariales.</title>
        <authorList>
            <person name="Hensen N."/>
            <person name="Bonometti L."/>
            <person name="Westerberg I."/>
            <person name="Brannstrom I.O."/>
            <person name="Guillou S."/>
            <person name="Cros-Aarteil S."/>
            <person name="Calhoun S."/>
            <person name="Haridas S."/>
            <person name="Kuo A."/>
            <person name="Mondo S."/>
            <person name="Pangilinan J."/>
            <person name="Riley R."/>
            <person name="LaButti K."/>
            <person name="Andreopoulos B."/>
            <person name="Lipzen A."/>
            <person name="Chen C."/>
            <person name="Yan M."/>
            <person name="Daum C."/>
            <person name="Ng V."/>
            <person name="Clum A."/>
            <person name="Steindorff A."/>
            <person name="Ohm R.A."/>
            <person name="Martin F."/>
            <person name="Silar P."/>
            <person name="Natvig D.O."/>
            <person name="Lalanne C."/>
            <person name="Gautier V."/>
            <person name="Ament-Velasquez S.L."/>
            <person name="Kruys A."/>
            <person name="Hutchinson M.I."/>
            <person name="Powell A.J."/>
            <person name="Barry K."/>
            <person name="Miller A.N."/>
            <person name="Grigoriev I.V."/>
            <person name="Debuchy R."/>
            <person name="Gladieux P."/>
            <person name="Hiltunen Thoren M."/>
            <person name="Johannesson H."/>
        </authorList>
    </citation>
    <scope>NUCLEOTIDE SEQUENCE</scope>
    <source>
        <strain evidence="2">CBS 626.80</strain>
    </source>
</reference>
<accession>A0AAN6SHV6</accession>
<feature type="region of interest" description="Disordered" evidence="1">
    <location>
        <begin position="120"/>
        <end position="163"/>
    </location>
</feature>
<reference evidence="2" key="2">
    <citation type="submission" date="2023-06" db="EMBL/GenBank/DDBJ databases">
        <authorList>
            <consortium name="Lawrence Berkeley National Laboratory"/>
            <person name="Mondo S.J."/>
            <person name="Hensen N."/>
            <person name="Bonometti L."/>
            <person name="Westerberg I."/>
            <person name="Brannstrom I.O."/>
            <person name="Guillou S."/>
            <person name="Cros-Aarteil S."/>
            <person name="Calhoun S."/>
            <person name="Haridas S."/>
            <person name="Kuo A."/>
            <person name="Pangilinan J."/>
            <person name="Riley R."/>
            <person name="Labutti K."/>
            <person name="Andreopoulos B."/>
            <person name="Lipzen A."/>
            <person name="Chen C."/>
            <person name="Yanf M."/>
            <person name="Daum C."/>
            <person name="Ng V."/>
            <person name="Clum A."/>
            <person name="Steindorff A."/>
            <person name="Ohm R."/>
            <person name="Martin F."/>
            <person name="Silar P."/>
            <person name="Natvig D."/>
            <person name="Lalanne C."/>
            <person name="Gautier V."/>
            <person name="Ament-Velasquez S.L."/>
            <person name="Kruys A."/>
            <person name="Hutchinson M.I."/>
            <person name="Powell A.J."/>
            <person name="Barry K."/>
            <person name="Miller A.N."/>
            <person name="Grigoriev I.V."/>
            <person name="Debuchy R."/>
            <person name="Gladieux P."/>
            <person name="Thoren M.H."/>
            <person name="Johannesson H."/>
        </authorList>
    </citation>
    <scope>NUCLEOTIDE SEQUENCE</scope>
    <source>
        <strain evidence="2">CBS 626.80</strain>
    </source>
</reference>
<keyword evidence="3" id="KW-1185">Reference proteome</keyword>
<dbReference type="AlphaFoldDB" id="A0AAN6SHV6"/>
<name>A0AAN6SHV6_9PEZI</name>
<comment type="caution">
    <text evidence="2">The sequence shown here is derived from an EMBL/GenBank/DDBJ whole genome shotgun (WGS) entry which is preliminary data.</text>
</comment>
<proteinExistence type="predicted"/>
<organism evidence="2 3">
    <name type="scientific">Pseudoneurospora amorphoporcata</name>
    <dbReference type="NCBI Taxonomy" id="241081"/>
    <lineage>
        <taxon>Eukaryota</taxon>
        <taxon>Fungi</taxon>
        <taxon>Dikarya</taxon>
        <taxon>Ascomycota</taxon>
        <taxon>Pezizomycotina</taxon>
        <taxon>Sordariomycetes</taxon>
        <taxon>Sordariomycetidae</taxon>
        <taxon>Sordariales</taxon>
        <taxon>Sordariaceae</taxon>
        <taxon>Pseudoneurospora</taxon>
    </lineage>
</organism>
<dbReference type="Proteomes" id="UP001303222">
    <property type="component" value="Unassembled WGS sequence"/>
</dbReference>
<gene>
    <name evidence="2" type="ORF">QBC32DRAFT_322229</name>
</gene>
<evidence type="ECO:0000313" key="2">
    <source>
        <dbReference type="EMBL" id="KAK3954932.1"/>
    </source>
</evidence>
<evidence type="ECO:0000256" key="1">
    <source>
        <dbReference type="SAM" id="MobiDB-lite"/>
    </source>
</evidence>
<evidence type="ECO:0000313" key="3">
    <source>
        <dbReference type="Proteomes" id="UP001303222"/>
    </source>
</evidence>
<dbReference type="EMBL" id="MU859083">
    <property type="protein sequence ID" value="KAK3954932.1"/>
    <property type="molecule type" value="Genomic_DNA"/>
</dbReference>
<sequence>MDATNINPLASAEKRRREVIAEITAECEEPVTEEDIEDDLKEIIMPKVLEEFWDKGLNNSVTPRFWLWSLDYNLYVHFLNEGYSPEFDRKWPMEIGPEGESVPEYEAFVQKKLAEFEYLWRPQPQPQPAPKTDGNKVESPKSKGSGGEATTSQTEAKESAAKH</sequence>
<protein>
    <submittedName>
        <fullName evidence="2">Uncharacterized protein</fullName>
    </submittedName>
</protein>